<accession>A0A498IG84</accession>
<gene>
    <name evidence="4" type="ORF">DVH24_041420</name>
</gene>
<dbReference type="PANTHER" id="PTHR46093:SF4">
    <property type="entry name" value="GALACTOSE OXIDASE_KELCH REPEAT SUPERFAMILY PROTEIN"/>
    <property type="match status" value="1"/>
</dbReference>
<dbReference type="Gene3D" id="2.120.10.80">
    <property type="entry name" value="Kelch-type beta propeller"/>
    <property type="match status" value="1"/>
</dbReference>
<protein>
    <submittedName>
        <fullName evidence="4">Uncharacterized protein</fullName>
    </submittedName>
</protein>
<dbReference type="EMBL" id="RDQH01000339">
    <property type="protein sequence ID" value="RXH80273.1"/>
    <property type="molecule type" value="Genomic_DNA"/>
</dbReference>
<organism evidence="4 5">
    <name type="scientific">Malus domestica</name>
    <name type="common">Apple</name>
    <name type="synonym">Pyrus malus</name>
    <dbReference type="NCBI Taxonomy" id="3750"/>
    <lineage>
        <taxon>Eukaryota</taxon>
        <taxon>Viridiplantae</taxon>
        <taxon>Streptophyta</taxon>
        <taxon>Embryophyta</taxon>
        <taxon>Tracheophyta</taxon>
        <taxon>Spermatophyta</taxon>
        <taxon>Magnoliopsida</taxon>
        <taxon>eudicotyledons</taxon>
        <taxon>Gunneridae</taxon>
        <taxon>Pentapetalae</taxon>
        <taxon>rosids</taxon>
        <taxon>fabids</taxon>
        <taxon>Rosales</taxon>
        <taxon>Rosaceae</taxon>
        <taxon>Amygdaloideae</taxon>
        <taxon>Maleae</taxon>
        <taxon>Malus</taxon>
    </lineage>
</organism>
<keyword evidence="1" id="KW-0880">Kelch repeat</keyword>
<evidence type="ECO:0000313" key="4">
    <source>
        <dbReference type="EMBL" id="RXH80273.1"/>
    </source>
</evidence>
<dbReference type="STRING" id="3750.A0A498IG84"/>
<feature type="compositionally biased region" description="Polar residues" evidence="3">
    <location>
        <begin position="251"/>
        <end position="277"/>
    </location>
</feature>
<name>A0A498IG84_MALDO</name>
<reference evidence="4 5" key="1">
    <citation type="submission" date="2018-10" db="EMBL/GenBank/DDBJ databases">
        <title>A high-quality apple genome assembly.</title>
        <authorList>
            <person name="Hu J."/>
        </authorList>
    </citation>
    <scope>NUCLEOTIDE SEQUENCE [LARGE SCALE GENOMIC DNA]</scope>
    <source>
        <strain evidence="5">cv. HFTH1</strain>
        <tissue evidence="4">Young leaf</tissue>
    </source>
</reference>
<evidence type="ECO:0000256" key="2">
    <source>
        <dbReference type="ARBA" id="ARBA00022737"/>
    </source>
</evidence>
<evidence type="ECO:0000256" key="1">
    <source>
        <dbReference type="ARBA" id="ARBA00022441"/>
    </source>
</evidence>
<dbReference type="InterPro" id="IPR015915">
    <property type="entry name" value="Kelch-typ_b-propeller"/>
</dbReference>
<dbReference type="Pfam" id="PF24681">
    <property type="entry name" value="Kelch_KLHDC2_KLHL20_DRC7"/>
    <property type="match status" value="1"/>
</dbReference>
<dbReference type="PANTHER" id="PTHR46093">
    <property type="entry name" value="ACYL-COA-BINDING DOMAIN-CONTAINING PROTEIN 5"/>
    <property type="match status" value="1"/>
</dbReference>
<feature type="region of interest" description="Disordered" evidence="3">
    <location>
        <begin position="223"/>
        <end position="297"/>
    </location>
</feature>
<proteinExistence type="predicted"/>
<keyword evidence="2" id="KW-0677">Repeat</keyword>
<comment type="caution">
    <text evidence="4">The sequence shown here is derived from an EMBL/GenBank/DDBJ whole genome shotgun (WGS) entry which is preliminary data.</text>
</comment>
<sequence>MIVVGVSPHISHAWQVARTGHTVVTASSSLILFGGEDTKGRKLNDLHTCDLKSLTWLPPHCTRRCLFDRDFVSTLGTGASARSNHVAALYDDKTLFIFGGTSKSKTLNHLCSMEFETANGMIKNKETRFPSISKSWLLWRPMWNQMVYCWGWKQEKNVCLVRHAETLIFDILKLEWSVATASPPSITANKGFSLELVQHKEKNFLVSFRGCRKEPTNQVEVLTMEKNESSMSRRSFPSKGPATLLPRKRSSSTGLAGQLSNGSSQRSVNSVTRQNLASEIEQDGSGRKSLSESLLVDPNPVSGNVSLGKQFHDEEEYHTTVKVAKSSEDESSFLQKFFFGVPWMSHGCWEPPALKSVSPCPVICHLTHQKKKTSQSDSGVQTNIFGGQLAAALASREAADKLLGVIKYIMQELHSTRGVLAGERARSFQLQVEVFHLKQRLQSMENRAPTPRKPF</sequence>
<keyword evidence="5" id="KW-1185">Reference proteome</keyword>
<evidence type="ECO:0000256" key="3">
    <source>
        <dbReference type="SAM" id="MobiDB-lite"/>
    </source>
</evidence>
<dbReference type="Proteomes" id="UP000290289">
    <property type="component" value="Chromosome 13"/>
</dbReference>
<evidence type="ECO:0000313" key="5">
    <source>
        <dbReference type="Proteomes" id="UP000290289"/>
    </source>
</evidence>
<dbReference type="SUPFAM" id="SSF117281">
    <property type="entry name" value="Kelch motif"/>
    <property type="match status" value="1"/>
</dbReference>
<dbReference type="AlphaFoldDB" id="A0A498IG84"/>